<feature type="non-terminal residue" evidence="20">
    <location>
        <position position="1"/>
    </location>
</feature>
<feature type="region of interest" description="Disordered" evidence="16">
    <location>
        <begin position="612"/>
        <end position="632"/>
    </location>
</feature>
<dbReference type="SUPFAM" id="SSF46934">
    <property type="entry name" value="UBA-like"/>
    <property type="match status" value="1"/>
</dbReference>
<keyword evidence="5" id="KW-0677">Repeat</keyword>
<evidence type="ECO:0000256" key="4">
    <source>
        <dbReference type="ARBA" id="ARBA00022723"/>
    </source>
</evidence>
<feature type="binding site" evidence="13">
    <location>
        <position position="225"/>
    </location>
    <ligand>
        <name>Zn(2+)</name>
        <dbReference type="ChEBI" id="CHEBI:29105"/>
    </ligand>
</feature>
<evidence type="ECO:0000256" key="16">
    <source>
        <dbReference type="SAM" id="MobiDB-lite"/>
    </source>
</evidence>
<dbReference type="InterPro" id="IPR001607">
    <property type="entry name" value="Znf_UBP"/>
</dbReference>
<dbReference type="InterPro" id="IPR016652">
    <property type="entry name" value="Ubiquitinyl_hydrolase"/>
</dbReference>
<feature type="domain" description="UBP-type" evidence="19">
    <location>
        <begin position="181"/>
        <end position="289"/>
    </location>
</feature>
<dbReference type="SUPFAM" id="SSF54001">
    <property type="entry name" value="Cysteine proteinases"/>
    <property type="match status" value="1"/>
</dbReference>
<dbReference type="PANTHER" id="PTHR21646">
    <property type="entry name" value="UBIQUITIN CARBOXYL-TERMINAL HYDROLASE"/>
    <property type="match status" value="1"/>
</dbReference>
<dbReference type="GO" id="GO:0008270">
    <property type="term" value="F:zinc ion binding"/>
    <property type="evidence" value="ECO:0007669"/>
    <property type="project" value="UniProtKB-KW"/>
</dbReference>
<dbReference type="InterPro" id="IPR001394">
    <property type="entry name" value="Peptidase_C19_UCH"/>
</dbReference>
<comment type="similarity">
    <text evidence="2 15">Belongs to the peptidase C19 family.</text>
</comment>
<proteinExistence type="inferred from homology"/>
<dbReference type="CDD" id="cd14294">
    <property type="entry name" value="UBA1_UBP5_like"/>
    <property type="match status" value="1"/>
</dbReference>
<dbReference type="InterPro" id="IPR013083">
    <property type="entry name" value="Znf_RING/FYVE/PHD"/>
</dbReference>
<dbReference type="FunFam" id="3.30.40.10:FF:000026">
    <property type="entry name" value="Ubiquitin carboxyl-terminal hydrolase"/>
    <property type="match status" value="1"/>
</dbReference>
<dbReference type="GO" id="GO:0004843">
    <property type="term" value="F:cysteine-type deubiquitinase activity"/>
    <property type="evidence" value="ECO:0007669"/>
    <property type="project" value="UniProtKB-UniRule"/>
</dbReference>
<evidence type="ECO:0000256" key="10">
    <source>
        <dbReference type="ARBA" id="ARBA00022833"/>
    </source>
</evidence>
<feature type="binding site" evidence="12">
    <location>
        <begin position="227"/>
        <end position="230"/>
    </location>
    <ligand>
        <name>substrate</name>
    </ligand>
</feature>
<feature type="binding site" evidence="13">
    <location>
        <position position="208"/>
    </location>
    <ligand>
        <name>Zn(2+)</name>
        <dbReference type="ChEBI" id="CHEBI:29105"/>
    </ligand>
</feature>
<dbReference type="Gene3D" id="3.30.40.10">
    <property type="entry name" value="Zinc/RING finger domain, C3HC4 (zinc finger)"/>
    <property type="match status" value="2"/>
</dbReference>
<evidence type="ECO:0000256" key="2">
    <source>
        <dbReference type="ARBA" id="ARBA00009085"/>
    </source>
</evidence>
<dbReference type="FunFam" id="1.10.8.10:FF:000016">
    <property type="entry name" value="Ubiquitin carboxyl-terminal hydrolase"/>
    <property type="match status" value="1"/>
</dbReference>
<keyword evidence="10 13" id="KW-0862">Zinc</keyword>
<dbReference type="Pfam" id="PF00627">
    <property type="entry name" value="UBA"/>
    <property type="match status" value="2"/>
</dbReference>
<keyword evidence="3 15" id="KW-0645">Protease</keyword>
<feature type="domain" description="UBA" evidence="17">
    <location>
        <begin position="699"/>
        <end position="739"/>
    </location>
</feature>
<reference evidence="20" key="1">
    <citation type="journal article" date="2018" name="PLoS Negl. Trop. Dis.">
        <title>Sialome diversity of ticks revealed by RNAseq of single tick salivary glands.</title>
        <authorList>
            <person name="Perner J."/>
            <person name="Kropackova S."/>
            <person name="Kopacek P."/>
            <person name="Ribeiro J.M."/>
        </authorList>
    </citation>
    <scope>NUCLEOTIDE SEQUENCE</scope>
    <source>
        <strain evidence="20">Siblings of single egg batch collected in Ceske Budejovice</strain>
        <tissue evidence="20">Salivary glands</tissue>
    </source>
</reference>
<name>A0A147BUF6_IXORI</name>
<evidence type="ECO:0000256" key="14">
    <source>
        <dbReference type="PROSITE-ProRule" id="PRU00502"/>
    </source>
</evidence>
<dbReference type="Gene3D" id="3.90.70.10">
    <property type="entry name" value="Cysteine proteinases"/>
    <property type="match status" value="1"/>
</dbReference>
<feature type="binding site" evidence="13">
    <location>
        <position position="205"/>
    </location>
    <ligand>
        <name>Zn(2+)</name>
        <dbReference type="ChEBI" id="CHEBI:29105"/>
    </ligand>
</feature>
<keyword evidence="6 14" id="KW-0863">Zinc-finger</keyword>
<organism evidence="20">
    <name type="scientific">Ixodes ricinus</name>
    <name type="common">Common tick</name>
    <name type="synonym">Acarus ricinus</name>
    <dbReference type="NCBI Taxonomy" id="34613"/>
    <lineage>
        <taxon>Eukaryota</taxon>
        <taxon>Metazoa</taxon>
        <taxon>Ecdysozoa</taxon>
        <taxon>Arthropoda</taxon>
        <taxon>Chelicerata</taxon>
        <taxon>Arachnida</taxon>
        <taxon>Acari</taxon>
        <taxon>Parasitiformes</taxon>
        <taxon>Ixodida</taxon>
        <taxon>Ixodoidea</taxon>
        <taxon>Ixodidae</taxon>
        <taxon>Ixodinae</taxon>
        <taxon>Ixodes</taxon>
    </lineage>
</organism>
<dbReference type="PROSITE" id="PS00973">
    <property type="entry name" value="USP_2"/>
    <property type="match status" value="1"/>
</dbReference>
<evidence type="ECO:0000313" key="20">
    <source>
        <dbReference type="EMBL" id="JAR94459.1"/>
    </source>
</evidence>
<evidence type="ECO:0000256" key="15">
    <source>
        <dbReference type="RuleBase" id="RU366025"/>
    </source>
</evidence>
<dbReference type="InterPro" id="IPR018200">
    <property type="entry name" value="USP_CS"/>
</dbReference>
<evidence type="ECO:0000256" key="8">
    <source>
        <dbReference type="ARBA" id="ARBA00022801"/>
    </source>
</evidence>
<feature type="binding site" evidence="12">
    <location>
        <position position="215"/>
    </location>
    <ligand>
        <name>substrate</name>
    </ligand>
</feature>
<feature type="domain" description="UBA" evidence="17">
    <location>
        <begin position="635"/>
        <end position="676"/>
    </location>
</feature>
<dbReference type="InterPro" id="IPR028889">
    <property type="entry name" value="USP"/>
</dbReference>
<evidence type="ECO:0000256" key="6">
    <source>
        <dbReference type="ARBA" id="ARBA00022771"/>
    </source>
</evidence>
<evidence type="ECO:0000256" key="5">
    <source>
        <dbReference type="ARBA" id="ARBA00022737"/>
    </source>
</evidence>
<feature type="active site" description="Proton acceptor" evidence="11">
    <location>
        <position position="785"/>
    </location>
</feature>
<feature type="active site" description="Nucleophile" evidence="11">
    <location>
        <position position="341"/>
    </location>
</feature>
<feature type="binding site" evidence="13">
    <location>
        <position position="238"/>
    </location>
    <ligand>
        <name>Zn(2+)</name>
        <dbReference type="ChEBI" id="CHEBI:29105"/>
    </ligand>
</feature>
<evidence type="ECO:0000256" key="1">
    <source>
        <dbReference type="ARBA" id="ARBA00000707"/>
    </source>
</evidence>
<evidence type="ECO:0000256" key="3">
    <source>
        <dbReference type="ARBA" id="ARBA00022670"/>
    </source>
</evidence>
<dbReference type="Pfam" id="PF00443">
    <property type="entry name" value="UCH"/>
    <property type="match status" value="1"/>
</dbReference>
<dbReference type="AlphaFoldDB" id="A0A147BUF6"/>
<dbReference type="PROSITE" id="PS50030">
    <property type="entry name" value="UBA"/>
    <property type="match status" value="2"/>
</dbReference>
<dbReference type="CDD" id="cd14386">
    <property type="entry name" value="UBA2_UBP5"/>
    <property type="match status" value="1"/>
</dbReference>
<keyword evidence="4 13" id="KW-0479">Metal-binding</keyword>
<dbReference type="PROSITE" id="PS50235">
    <property type="entry name" value="USP_3"/>
    <property type="match status" value="1"/>
</dbReference>
<feature type="domain" description="USP" evidence="18">
    <location>
        <begin position="332"/>
        <end position="823"/>
    </location>
</feature>
<dbReference type="CDD" id="cd02658">
    <property type="entry name" value="Peptidase_C19B"/>
    <property type="match status" value="1"/>
</dbReference>
<evidence type="ECO:0000256" key="13">
    <source>
        <dbReference type="PIRSR" id="PIRSR016308-3"/>
    </source>
</evidence>
<keyword evidence="9 15" id="KW-0788">Thiol protease</keyword>
<dbReference type="Gene3D" id="1.10.8.10">
    <property type="entry name" value="DNA helicase RuvA subunit, C-terminal domain"/>
    <property type="match status" value="2"/>
</dbReference>
<evidence type="ECO:0000259" key="17">
    <source>
        <dbReference type="PROSITE" id="PS50030"/>
    </source>
</evidence>
<sequence>QRARICSLINMAALCEILAPHLARIRTPLNGEKIYKDECVFSFDTPESEGGLYVCLNTFLGFGRKHVERHYARTGNAVYLHLKTVKKELKDEKTDSAGKSAPTRLAIGLEGGFDVAEGKKYEYEYHNALTVLPHFDVIPLPNPELPEKVQLSVATVLASDSANQLNEQQAMAGTWDGEKRAVSKHSETLQQLDNGVKVPPHGWRCEMCNLTENLWMNLTDGAIMCGRKFFDGSGGNNHALDHYKRSGFPLAVKLGTINPDGADVYSYDEDDMVLDSNLTKHLEHFGIQISKMHKTDKSMVELEIDMNQRIGEWAVIQESGHQLVPLYGPSYTGLANLGNSCYLNSVMQVVLAIPEFQNKYYEDANRTFDNSPPDPTQDFTVQMTKLAAGVLSGDYSKEPSHEGSGQVVSNKEQQGIKPLMFKTLVGKGHPEFSTKRQQDAQEYFLHFLNLVERNCRGQMNPAECFKFEVEERIQCMASGKVQYTKRTDCLLPLPIPLQTAINKTEVDAFEMQRAELQKKGERVDPGSVVRSQISLSACLEAFASNELVDDFYSSAVNKKVTAQKTTRLQTFPDYLMIQLKKFAIGEDWVPKKLDVSVTMPLELDLNFLRGHGLQPGEEQLPESKSTHEGSTQTVELDESVVAHLCDMGFPVEACKKAVYFTENSGIEAATAWVMEHIEDPDFGDPFMPPNAAKSETSFKPDPAALSMVMSMGFSHDQAVKALKATDNNVERAIDWIFSRADELDSTPMEMGMDAATVGPNIKDGPGKYQLMGFISHMGTSTMVGHYVCHILKEGRWVIYNDDKVAISECPPKDLGYLYLYRRAASS</sequence>
<dbReference type="GO" id="GO:0006508">
    <property type="term" value="P:proteolysis"/>
    <property type="evidence" value="ECO:0007669"/>
    <property type="project" value="UniProtKB-KW"/>
</dbReference>
<dbReference type="PANTHER" id="PTHR21646:SF10">
    <property type="entry name" value="UBIQUITIN CARBOXYL-TERMINAL HYDROLASE 14"/>
    <property type="match status" value="1"/>
</dbReference>
<keyword evidence="8 15" id="KW-0378">Hydrolase</keyword>
<dbReference type="EC" id="3.4.19.12" evidence="15"/>
<dbReference type="SUPFAM" id="SSF57850">
    <property type="entry name" value="RING/U-box"/>
    <property type="match status" value="1"/>
</dbReference>
<accession>A0A147BUF6</accession>
<dbReference type="InterPro" id="IPR009060">
    <property type="entry name" value="UBA-like_sf"/>
</dbReference>
<evidence type="ECO:0000259" key="18">
    <source>
        <dbReference type="PROSITE" id="PS50235"/>
    </source>
</evidence>
<protein>
    <recommendedName>
        <fullName evidence="15">Ubiquitin carboxyl-terminal hydrolase</fullName>
        <ecNumber evidence="15">3.4.19.12</ecNumber>
    </recommendedName>
</protein>
<evidence type="ECO:0000256" key="11">
    <source>
        <dbReference type="PIRSR" id="PIRSR016308-1"/>
    </source>
</evidence>
<comment type="catalytic activity">
    <reaction evidence="1 15">
        <text>Thiol-dependent hydrolysis of ester, thioester, amide, peptide and isopeptide bonds formed by the C-terminal Gly of ubiquitin (a 76-residue protein attached to proteins as an intracellular targeting signal).</text>
        <dbReference type="EC" id="3.4.19.12"/>
    </reaction>
</comment>
<feature type="binding site" evidence="12">
    <location>
        <position position="265"/>
    </location>
    <ligand>
        <name>substrate</name>
    </ligand>
</feature>
<evidence type="ECO:0000256" key="7">
    <source>
        <dbReference type="ARBA" id="ARBA00022786"/>
    </source>
</evidence>
<dbReference type="EMBL" id="GEGO01000945">
    <property type="protein sequence ID" value="JAR94459.1"/>
    <property type="molecule type" value="Transcribed_RNA"/>
</dbReference>
<evidence type="ECO:0000256" key="12">
    <source>
        <dbReference type="PIRSR" id="PIRSR016308-2"/>
    </source>
</evidence>
<keyword evidence="7 15" id="KW-0833">Ubl conjugation pathway</keyword>
<dbReference type="PROSITE" id="PS50271">
    <property type="entry name" value="ZF_UBP"/>
    <property type="match status" value="1"/>
</dbReference>
<dbReference type="GO" id="GO:0016579">
    <property type="term" value="P:protein deubiquitination"/>
    <property type="evidence" value="ECO:0007669"/>
    <property type="project" value="InterPro"/>
</dbReference>
<dbReference type="SMART" id="SM00290">
    <property type="entry name" value="ZnF_UBP"/>
    <property type="match status" value="1"/>
</dbReference>
<dbReference type="Pfam" id="PF02148">
    <property type="entry name" value="zf-UBP"/>
    <property type="match status" value="1"/>
</dbReference>
<dbReference type="InterPro" id="IPR038765">
    <property type="entry name" value="Papain-like_cys_pep_sf"/>
</dbReference>
<feature type="binding site" evidence="12">
    <location>
        <position position="267"/>
    </location>
    <ligand>
        <name>substrate</name>
    </ligand>
</feature>
<evidence type="ECO:0000259" key="19">
    <source>
        <dbReference type="PROSITE" id="PS50271"/>
    </source>
</evidence>
<feature type="binding site" evidence="12">
    <location>
        <position position="270"/>
    </location>
    <ligand>
        <name>substrate</name>
    </ligand>
</feature>
<dbReference type="PIRSF" id="PIRSF016308">
    <property type="entry name" value="UBP"/>
    <property type="match status" value="1"/>
</dbReference>
<dbReference type="Pfam" id="PF17807">
    <property type="entry name" value="zf-UBP_var"/>
    <property type="match status" value="1"/>
</dbReference>
<dbReference type="PROSITE" id="PS00972">
    <property type="entry name" value="USP_1"/>
    <property type="match status" value="1"/>
</dbReference>
<dbReference type="InterPro" id="IPR015940">
    <property type="entry name" value="UBA"/>
</dbReference>
<evidence type="ECO:0000256" key="9">
    <source>
        <dbReference type="ARBA" id="ARBA00022807"/>
    </source>
</evidence>
<dbReference type="InterPro" id="IPR041432">
    <property type="entry name" value="UBP13_Znf-UBP_var"/>
</dbReference>
<dbReference type="InterPro" id="IPR050185">
    <property type="entry name" value="Ub_carboxyl-term_hydrolase"/>
</dbReference>
<dbReference type="SMART" id="SM00165">
    <property type="entry name" value="UBA"/>
    <property type="match status" value="2"/>
</dbReference>